<dbReference type="InParanoid" id="G7DU34"/>
<protein>
    <recommendedName>
        <fullName evidence="4">PWWP domain-containing protein</fullName>
    </recommendedName>
</protein>
<dbReference type="eggNOG" id="ENOG502SEG0">
    <property type="taxonomic scope" value="Eukaryota"/>
</dbReference>
<feature type="compositionally biased region" description="Low complexity" evidence="1">
    <location>
        <begin position="416"/>
        <end position="434"/>
    </location>
</feature>
<proteinExistence type="predicted"/>
<dbReference type="OrthoDB" id="2505887at2759"/>
<keyword evidence="3" id="KW-1185">Reference proteome</keyword>
<feature type="compositionally biased region" description="Polar residues" evidence="1">
    <location>
        <begin position="73"/>
        <end position="83"/>
    </location>
</feature>
<feature type="region of interest" description="Disordered" evidence="1">
    <location>
        <begin position="414"/>
        <end position="445"/>
    </location>
</feature>
<dbReference type="STRING" id="764103.G7DU34"/>
<evidence type="ECO:0000313" key="3">
    <source>
        <dbReference type="Proteomes" id="UP000009131"/>
    </source>
</evidence>
<evidence type="ECO:0008006" key="4">
    <source>
        <dbReference type="Google" id="ProtNLM"/>
    </source>
</evidence>
<dbReference type="HOGENOM" id="CLU_387362_0_0_1"/>
<dbReference type="Proteomes" id="UP000009131">
    <property type="component" value="Unassembled WGS sequence"/>
</dbReference>
<comment type="caution">
    <text evidence="2">The sequence shown here is derived from an EMBL/GenBank/DDBJ whole genome shotgun (WGS) entry which is preliminary data.</text>
</comment>
<feature type="region of interest" description="Disordered" evidence="1">
    <location>
        <begin position="40"/>
        <end position="143"/>
    </location>
</feature>
<sequence length="713" mass="80005">MKKQVVYGKRPARRTIEPVLASPFKPARTDVKQLLNVSHLDEPGSDFTSSNEFNSERENVISPVAHLGRRTRPQSSVHNSVTATEAPKQVKRPRKPRASAPGCISPVKTNLTIDPLPRMHASKTCSPPESQQKPRKAKRRRLDADQDMLAAESAALLASSAAFQDTVTSPKLLNRARPGRLRTMARTVSAPQLTLSAASSGSRPARSFQRTQSIATVASDVTLVAEAYDEVAERVERKRKNGQVLDLPATAASSSQTLLPDTSQASRPDTGQSMPSESWNLNRFDDIVWVALCARSKESTTQTFWWPAEFVNPVRSARPLRLRLIHLQAEPDLRLPSLVTIAEPSSSNVRSFRTPFGPRFSTSTYVDKVSNTVCALQEATRLPSELAFAQALSAALDRDSVLNDDLPDPDFALTQAAAAPRSPRRSSLPPTARLGSNNDLPDAEQEPRLILKHDRGPDDELRIPGEAVYCRWNKHVSTCWPARVISYHPAPSQLLQVEQPTPQGTYALQSLDGKVARFRRDQFYTIYDDGFLTCEVGQYRPELQPIDWREEIAHFAAQLRDIVRGAYAPTRPDHDRFLNLGHVARQRMAEDQPTGKYAPKQIDQMRLELRKWLSDGSVDPTFGCERFRSLNEGERDDYIDAVFRPAFVRILLIETDKLEERAREELGNNASLDEIRIAAHEQARAQLEDDFWSDELMSTREQLLMMRHTIRAH</sequence>
<reference evidence="2 3" key="1">
    <citation type="journal article" date="2011" name="J. Gen. Appl. Microbiol.">
        <title>Draft genome sequencing of the enigmatic basidiomycete Mixia osmundae.</title>
        <authorList>
            <person name="Nishida H."/>
            <person name="Nagatsuka Y."/>
            <person name="Sugiyama J."/>
        </authorList>
    </citation>
    <scope>NUCLEOTIDE SEQUENCE [LARGE SCALE GENOMIC DNA]</scope>
    <source>
        <strain evidence="3">CBS 9802 / IAM 14324 / JCM 22182 / KY 12970</strain>
    </source>
</reference>
<accession>G7DU34</accession>
<dbReference type="RefSeq" id="XP_014569538.1">
    <property type="nucleotide sequence ID" value="XM_014714052.1"/>
</dbReference>
<organism evidence="2 3">
    <name type="scientific">Mixia osmundae (strain CBS 9802 / IAM 14324 / JCM 22182 / KY 12970)</name>
    <dbReference type="NCBI Taxonomy" id="764103"/>
    <lineage>
        <taxon>Eukaryota</taxon>
        <taxon>Fungi</taxon>
        <taxon>Dikarya</taxon>
        <taxon>Basidiomycota</taxon>
        <taxon>Pucciniomycotina</taxon>
        <taxon>Mixiomycetes</taxon>
        <taxon>Mixiales</taxon>
        <taxon>Mixiaceae</taxon>
        <taxon>Mixia</taxon>
    </lineage>
</organism>
<gene>
    <name evidence="2" type="primary">Mo00741</name>
    <name evidence="2" type="ORF">E5Q_00741</name>
</gene>
<feature type="region of interest" description="Disordered" evidence="1">
    <location>
        <begin position="246"/>
        <end position="277"/>
    </location>
</feature>
<dbReference type="EMBL" id="BABT02000028">
    <property type="protein sequence ID" value="GAA94094.1"/>
    <property type="molecule type" value="Genomic_DNA"/>
</dbReference>
<name>G7DU34_MIXOS</name>
<reference evidence="2 3" key="2">
    <citation type="journal article" date="2012" name="Open Biol.">
        <title>Characteristics of nucleosomes and linker DNA regions on the genome of the basidiomycete Mixia osmundae revealed by mono- and dinucleosome mapping.</title>
        <authorList>
            <person name="Nishida H."/>
            <person name="Kondo S."/>
            <person name="Matsumoto T."/>
            <person name="Suzuki Y."/>
            <person name="Yoshikawa H."/>
            <person name="Taylor T.D."/>
            <person name="Sugiyama J."/>
        </authorList>
    </citation>
    <scope>NUCLEOTIDE SEQUENCE [LARGE SCALE GENOMIC DNA]</scope>
    <source>
        <strain evidence="3">CBS 9802 / IAM 14324 / JCM 22182 / KY 12970</strain>
    </source>
</reference>
<feature type="compositionally biased region" description="Polar residues" evidence="1">
    <location>
        <begin position="251"/>
        <end position="277"/>
    </location>
</feature>
<dbReference type="AlphaFoldDB" id="G7DU34"/>
<evidence type="ECO:0000313" key="2">
    <source>
        <dbReference type="EMBL" id="GAA94094.1"/>
    </source>
</evidence>
<evidence type="ECO:0000256" key="1">
    <source>
        <dbReference type="SAM" id="MobiDB-lite"/>
    </source>
</evidence>
<dbReference type="OMA" id="WPARVIS"/>